<evidence type="ECO:0000313" key="3">
    <source>
        <dbReference type="Proteomes" id="UP001285441"/>
    </source>
</evidence>
<dbReference type="Proteomes" id="UP001285441">
    <property type="component" value="Unassembled WGS sequence"/>
</dbReference>
<feature type="compositionally biased region" description="Basic residues" evidence="1">
    <location>
        <begin position="145"/>
        <end position="155"/>
    </location>
</feature>
<evidence type="ECO:0000256" key="1">
    <source>
        <dbReference type="SAM" id="MobiDB-lite"/>
    </source>
</evidence>
<gene>
    <name evidence="2" type="ORF">B0H63DRAFT_536734</name>
</gene>
<reference evidence="2" key="1">
    <citation type="journal article" date="2023" name="Mol. Phylogenet. Evol.">
        <title>Genome-scale phylogeny and comparative genomics of the fungal order Sordariales.</title>
        <authorList>
            <person name="Hensen N."/>
            <person name="Bonometti L."/>
            <person name="Westerberg I."/>
            <person name="Brannstrom I.O."/>
            <person name="Guillou S."/>
            <person name="Cros-Aarteil S."/>
            <person name="Calhoun S."/>
            <person name="Haridas S."/>
            <person name="Kuo A."/>
            <person name="Mondo S."/>
            <person name="Pangilinan J."/>
            <person name="Riley R."/>
            <person name="LaButti K."/>
            <person name="Andreopoulos B."/>
            <person name="Lipzen A."/>
            <person name="Chen C."/>
            <person name="Yan M."/>
            <person name="Daum C."/>
            <person name="Ng V."/>
            <person name="Clum A."/>
            <person name="Steindorff A."/>
            <person name="Ohm R.A."/>
            <person name="Martin F."/>
            <person name="Silar P."/>
            <person name="Natvig D.O."/>
            <person name="Lalanne C."/>
            <person name="Gautier V."/>
            <person name="Ament-Velasquez S.L."/>
            <person name="Kruys A."/>
            <person name="Hutchinson M.I."/>
            <person name="Powell A.J."/>
            <person name="Barry K."/>
            <person name="Miller A.N."/>
            <person name="Grigoriev I.V."/>
            <person name="Debuchy R."/>
            <person name="Gladieux P."/>
            <person name="Hiltunen Thoren M."/>
            <person name="Johannesson H."/>
        </authorList>
    </citation>
    <scope>NUCLEOTIDE SEQUENCE</scope>
    <source>
        <strain evidence="2">CBS 232.78</strain>
    </source>
</reference>
<comment type="caution">
    <text evidence="2">The sequence shown here is derived from an EMBL/GenBank/DDBJ whole genome shotgun (WGS) entry which is preliminary data.</text>
</comment>
<keyword evidence="3" id="KW-1185">Reference proteome</keyword>
<sequence>MDDCRRFQLPSCLRVVADKVIELKKTLYGLKQAGFNSQEKLVTKVILGSFVSDFLIFVPTEKGVDNFKLQTSQQRTIQDLGEAEWILRYFSGFTQPGIRVAYCKAVRQIAAKHPDTVKLVDLWKVFMDTAIAMMPGLRPQQRGRGPGRHRRRRARVHEGAAARRPAMVRETMSTYINRRPLGYDTTQQMPDLIHQRGQRRGQLLNVWEAMNSNVEPRIL</sequence>
<accession>A0AAE0JY79</accession>
<protein>
    <submittedName>
        <fullName evidence="2">Uncharacterized protein</fullName>
    </submittedName>
</protein>
<organism evidence="2 3">
    <name type="scientific">Podospora didyma</name>
    <dbReference type="NCBI Taxonomy" id="330526"/>
    <lineage>
        <taxon>Eukaryota</taxon>
        <taxon>Fungi</taxon>
        <taxon>Dikarya</taxon>
        <taxon>Ascomycota</taxon>
        <taxon>Pezizomycotina</taxon>
        <taxon>Sordariomycetes</taxon>
        <taxon>Sordariomycetidae</taxon>
        <taxon>Sordariales</taxon>
        <taxon>Podosporaceae</taxon>
        <taxon>Podospora</taxon>
    </lineage>
</organism>
<reference evidence="2" key="2">
    <citation type="submission" date="2023-06" db="EMBL/GenBank/DDBJ databases">
        <authorList>
            <consortium name="Lawrence Berkeley National Laboratory"/>
            <person name="Haridas S."/>
            <person name="Hensen N."/>
            <person name="Bonometti L."/>
            <person name="Westerberg I."/>
            <person name="Brannstrom I.O."/>
            <person name="Guillou S."/>
            <person name="Cros-Aarteil S."/>
            <person name="Calhoun S."/>
            <person name="Kuo A."/>
            <person name="Mondo S."/>
            <person name="Pangilinan J."/>
            <person name="Riley R."/>
            <person name="LaButti K."/>
            <person name="Andreopoulos B."/>
            <person name="Lipzen A."/>
            <person name="Chen C."/>
            <person name="Yanf M."/>
            <person name="Daum C."/>
            <person name="Ng V."/>
            <person name="Clum A."/>
            <person name="Steindorff A."/>
            <person name="Ohm R."/>
            <person name="Martin F."/>
            <person name="Silar P."/>
            <person name="Natvig D."/>
            <person name="Lalanne C."/>
            <person name="Gautier V."/>
            <person name="Ament-velasquez S.L."/>
            <person name="Kruys A."/>
            <person name="Hutchinson M.I."/>
            <person name="Powell A.J."/>
            <person name="Barry K."/>
            <person name="Miller A.N."/>
            <person name="Grigoriev I.V."/>
            <person name="Debuchy R."/>
            <person name="Gladieux P."/>
            <person name="Thoren M.H."/>
            <person name="Johannesson H."/>
        </authorList>
    </citation>
    <scope>NUCLEOTIDE SEQUENCE</scope>
    <source>
        <strain evidence="2">CBS 232.78</strain>
    </source>
</reference>
<dbReference type="EMBL" id="JAULSW010000012">
    <property type="protein sequence ID" value="KAK3366561.1"/>
    <property type="molecule type" value="Genomic_DNA"/>
</dbReference>
<name>A0AAE0JY79_9PEZI</name>
<feature type="region of interest" description="Disordered" evidence="1">
    <location>
        <begin position="137"/>
        <end position="163"/>
    </location>
</feature>
<evidence type="ECO:0000313" key="2">
    <source>
        <dbReference type="EMBL" id="KAK3366561.1"/>
    </source>
</evidence>
<dbReference type="AlphaFoldDB" id="A0AAE0JY79"/>
<proteinExistence type="predicted"/>